<feature type="non-terminal residue" evidence="1">
    <location>
        <position position="1"/>
    </location>
</feature>
<protein>
    <submittedName>
        <fullName evidence="1">Uncharacterized protein</fullName>
    </submittedName>
</protein>
<gene>
    <name evidence="1" type="ORF">TSPGSL018_27415</name>
</gene>
<reference evidence="1" key="1">
    <citation type="submission" date="2014-05" db="EMBL/GenBank/DDBJ databases">
        <title>The transcriptome of the halophilic microalga Tetraselmis sp. GSL018 isolated from the Great Salt Lake, Utah.</title>
        <authorList>
            <person name="Jinkerson R.E."/>
            <person name="D'Adamo S."/>
            <person name="Posewitz M.C."/>
        </authorList>
    </citation>
    <scope>NUCLEOTIDE SEQUENCE</scope>
    <source>
        <strain evidence="1">GSL018</strain>
    </source>
</reference>
<proteinExistence type="predicted"/>
<dbReference type="EMBL" id="GBEZ01026170">
    <property type="protein sequence ID" value="JAC61009.1"/>
    <property type="molecule type" value="Transcribed_RNA"/>
</dbReference>
<organism evidence="1">
    <name type="scientific">Tetraselmis sp. GSL018</name>
    <dbReference type="NCBI Taxonomy" id="582737"/>
    <lineage>
        <taxon>Eukaryota</taxon>
        <taxon>Viridiplantae</taxon>
        <taxon>Chlorophyta</taxon>
        <taxon>core chlorophytes</taxon>
        <taxon>Chlorodendrophyceae</taxon>
        <taxon>Chlorodendrales</taxon>
        <taxon>Chlorodendraceae</taxon>
        <taxon>Tetraselmis</taxon>
    </lineage>
</organism>
<dbReference type="AlphaFoldDB" id="A0A061QRE7"/>
<evidence type="ECO:0000313" key="1">
    <source>
        <dbReference type="EMBL" id="JAC61009.1"/>
    </source>
</evidence>
<sequence>ILSESSPATERCKRKFSVLSIPTSRRIVQASYALVVLRRNAAAVRVSGGSSGLADKVGSHWGGKAQQ</sequence>
<accession>A0A061QRE7</accession>
<name>A0A061QRE7_9CHLO</name>